<feature type="transmembrane region" description="Helical" evidence="11">
    <location>
        <begin position="237"/>
        <end position="260"/>
    </location>
</feature>
<accession>A0A938Y1G6</accession>
<keyword evidence="6 11" id="KW-0812">Transmembrane</keyword>
<dbReference type="AlphaFoldDB" id="A0A938Y1G6"/>
<dbReference type="PANTHER" id="PTHR43297">
    <property type="entry name" value="OLIGOPEPTIDE TRANSPORT ATP-BINDING PROTEIN APPD"/>
    <property type="match status" value="1"/>
</dbReference>
<evidence type="ECO:0000256" key="3">
    <source>
        <dbReference type="ARBA" id="ARBA00005417"/>
    </source>
</evidence>
<dbReference type="InterPro" id="IPR050388">
    <property type="entry name" value="ABC_Ni/Peptide_Import"/>
</dbReference>
<comment type="subcellular location">
    <subcellularLocation>
        <location evidence="11">Cell membrane</location>
        <topology evidence="11">Multi-pass membrane protein</topology>
    </subcellularLocation>
    <subcellularLocation>
        <location evidence="2">Cell membrane</location>
        <topology evidence="2">Peripheral membrane protein</topology>
    </subcellularLocation>
    <subcellularLocation>
        <location evidence="1">Membrane</location>
        <topology evidence="1">Multi-pass membrane protein</topology>
    </subcellularLocation>
</comment>
<dbReference type="Proteomes" id="UP000663791">
    <property type="component" value="Unassembled WGS sequence"/>
</dbReference>
<dbReference type="Gene3D" id="1.10.3720.10">
    <property type="entry name" value="MetI-like"/>
    <property type="match status" value="1"/>
</dbReference>
<dbReference type="SUPFAM" id="SSF52540">
    <property type="entry name" value="P-loop containing nucleoside triphosphate hydrolases"/>
    <property type="match status" value="1"/>
</dbReference>
<evidence type="ECO:0000256" key="5">
    <source>
        <dbReference type="ARBA" id="ARBA00022475"/>
    </source>
</evidence>
<keyword evidence="4 11" id="KW-0813">Transport</keyword>
<dbReference type="SMART" id="SM00382">
    <property type="entry name" value="AAA"/>
    <property type="match status" value="1"/>
</dbReference>
<feature type="transmembrane region" description="Helical" evidence="11">
    <location>
        <begin position="75"/>
        <end position="99"/>
    </location>
</feature>
<comment type="similarity">
    <text evidence="11">Belongs to the binding-protein-dependent transport system permease family.</text>
</comment>
<dbReference type="GO" id="GO:0005886">
    <property type="term" value="C:plasma membrane"/>
    <property type="evidence" value="ECO:0007669"/>
    <property type="project" value="UniProtKB-SubCell"/>
</dbReference>
<evidence type="ECO:0000256" key="9">
    <source>
        <dbReference type="ARBA" id="ARBA00022989"/>
    </source>
</evidence>
<evidence type="ECO:0000259" key="13">
    <source>
        <dbReference type="PROSITE" id="PS50893"/>
    </source>
</evidence>
<dbReference type="Gene3D" id="3.40.50.300">
    <property type="entry name" value="P-loop containing nucleotide triphosphate hydrolases"/>
    <property type="match status" value="1"/>
</dbReference>
<dbReference type="GO" id="GO:0016887">
    <property type="term" value="F:ATP hydrolysis activity"/>
    <property type="evidence" value="ECO:0007669"/>
    <property type="project" value="InterPro"/>
</dbReference>
<dbReference type="EMBL" id="JAERTX010000007">
    <property type="protein sequence ID" value="MBM9460156.1"/>
    <property type="molecule type" value="Genomic_DNA"/>
</dbReference>
<dbReference type="CDD" id="cd03257">
    <property type="entry name" value="ABC_NikE_OppD_transporters"/>
    <property type="match status" value="1"/>
</dbReference>
<evidence type="ECO:0000256" key="6">
    <source>
        <dbReference type="ARBA" id="ARBA00022692"/>
    </source>
</evidence>
<organism evidence="15 16">
    <name type="scientific">Nocardioides faecalis</name>
    <dbReference type="NCBI Taxonomy" id="2803858"/>
    <lineage>
        <taxon>Bacteria</taxon>
        <taxon>Bacillati</taxon>
        <taxon>Actinomycetota</taxon>
        <taxon>Actinomycetes</taxon>
        <taxon>Propionibacteriales</taxon>
        <taxon>Nocardioidaceae</taxon>
        <taxon>Nocardioides</taxon>
    </lineage>
</organism>
<dbReference type="InterPro" id="IPR017871">
    <property type="entry name" value="ABC_transporter-like_CS"/>
</dbReference>
<dbReference type="InterPro" id="IPR027417">
    <property type="entry name" value="P-loop_NTPase"/>
</dbReference>
<dbReference type="PROSITE" id="PS50928">
    <property type="entry name" value="ABC_TM1"/>
    <property type="match status" value="1"/>
</dbReference>
<dbReference type="Pfam" id="PF00528">
    <property type="entry name" value="BPD_transp_1"/>
    <property type="match status" value="1"/>
</dbReference>
<keyword evidence="5" id="KW-1003">Cell membrane</keyword>
<evidence type="ECO:0000259" key="14">
    <source>
        <dbReference type="PROSITE" id="PS50928"/>
    </source>
</evidence>
<dbReference type="PROSITE" id="PS00211">
    <property type="entry name" value="ABC_TRANSPORTER_1"/>
    <property type="match status" value="1"/>
</dbReference>
<reference evidence="15" key="1">
    <citation type="submission" date="2021-01" db="EMBL/GenBank/DDBJ databases">
        <title>Novel species in genus Nocardioides.</title>
        <authorList>
            <person name="Zhang G."/>
        </authorList>
    </citation>
    <scope>NUCLEOTIDE SEQUENCE</scope>
    <source>
        <strain evidence="15">Zg-536</strain>
    </source>
</reference>
<dbReference type="GO" id="GO:0055085">
    <property type="term" value="P:transmembrane transport"/>
    <property type="evidence" value="ECO:0007669"/>
    <property type="project" value="InterPro"/>
</dbReference>
<keyword evidence="9 11" id="KW-1133">Transmembrane helix</keyword>
<dbReference type="Pfam" id="PF00005">
    <property type="entry name" value="ABC_tran"/>
    <property type="match status" value="1"/>
</dbReference>
<dbReference type="CDD" id="cd06261">
    <property type="entry name" value="TM_PBP2"/>
    <property type="match status" value="1"/>
</dbReference>
<dbReference type="InterPro" id="IPR035906">
    <property type="entry name" value="MetI-like_sf"/>
</dbReference>
<evidence type="ECO:0000256" key="11">
    <source>
        <dbReference type="RuleBase" id="RU363032"/>
    </source>
</evidence>
<dbReference type="InterPro" id="IPR003593">
    <property type="entry name" value="AAA+_ATPase"/>
</dbReference>
<proteinExistence type="inferred from homology"/>
<dbReference type="InterPro" id="IPR000515">
    <property type="entry name" value="MetI-like"/>
</dbReference>
<dbReference type="PROSITE" id="PS50893">
    <property type="entry name" value="ABC_TRANSPORTER_2"/>
    <property type="match status" value="1"/>
</dbReference>
<protein>
    <submittedName>
        <fullName evidence="15">Dipeptide/oligopeptide/nickel ABC transporter permease/ATP-binding protein</fullName>
    </submittedName>
</protein>
<dbReference type="InterPro" id="IPR003439">
    <property type="entry name" value="ABC_transporter-like_ATP-bd"/>
</dbReference>
<evidence type="ECO:0000313" key="16">
    <source>
        <dbReference type="Proteomes" id="UP000663791"/>
    </source>
</evidence>
<evidence type="ECO:0000313" key="15">
    <source>
        <dbReference type="EMBL" id="MBM9460156.1"/>
    </source>
</evidence>
<feature type="region of interest" description="Disordered" evidence="12">
    <location>
        <begin position="569"/>
        <end position="597"/>
    </location>
</feature>
<sequence length="597" mass="62649">MTGRRRLAPRALLLALPLILIALAGLLAPWIAPAAPTATDLSASLESPSGAHLLGTDQLGRDQLSRLLWAARTSIAMAAVVMTLSFVIGVGIGALGAFAGGLVDRLVTWLVEVALSVPTLLLALAIVGIRGNSLPNLVLALSVVAWAPYARIARGAVLGFRSSPVCDALVGLGAHPLRILVRHVVPTAARPALVFASTDVGAVVLATAGLSFLGLGITPPTPEWGQMLVESRPYLASAWWLWLPPGLAITAVAFSGNLLSEHLGIPPELRRWRLRRTPTPTVPSSPEPEVSPVSTPAPVGEHDLLVVRDLHVTFDTADGPVPAVRGVDYSVRRGEVLAIVGESGSGKTASSLAPLGLAGDRARVSGSVRLGGTELVGAGEDVLSSVRGGEVAVVFQNPTTALNPLRRIGSIVAEGLRPPVRGRRRERAGEIRRRVVALLRDVGLPDPERLVDCYPHELSGGMRQRVLVAAALAGDPRLVVADEPTTALDVTTQAEVLDLLRRLQHQRDLALVLISHDLAVVGAVADRILVLDAGRVVEELPADALHLAEHPRTRDLLAAVPMLPALAPHRGPHLDMGHARHPGGPVARTGDGREAPC</sequence>
<keyword evidence="7" id="KW-0547">Nucleotide-binding</keyword>
<name>A0A938Y1G6_9ACTN</name>
<evidence type="ECO:0000256" key="8">
    <source>
        <dbReference type="ARBA" id="ARBA00022840"/>
    </source>
</evidence>
<keyword evidence="8" id="KW-0067">ATP-binding</keyword>
<evidence type="ECO:0000256" key="2">
    <source>
        <dbReference type="ARBA" id="ARBA00004202"/>
    </source>
</evidence>
<dbReference type="GO" id="GO:0005524">
    <property type="term" value="F:ATP binding"/>
    <property type="evidence" value="ECO:0007669"/>
    <property type="project" value="UniProtKB-KW"/>
</dbReference>
<dbReference type="RefSeq" id="WP_205291468.1">
    <property type="nucleotide sequence ID" value="NZ_CP074406.1"/>
</dbReference>
<evidence type="ECO:0000256" key="10">
    <source>
        <dbReference type="ARBA" id="ARBA00023136"/>
    </source>
</evidence>
<feature type="domain" description="ABC transmembrane type-1" evidence="14">
    <location>
        <begin position="71"/>
        <end position="260"/>
    </location>
</feature>
<evidence type="ECO:0000256" key="7">
    <source>
        <dbReference type="ARBA" id="ARBA00022741"/>
    </source>
</evidence>
<dbReference type="PANTHER" id="PTHR43297:SF2">
    <property type="entry name" value="DIPEPTIDE TRANSPORT ATP-BINDING PROTEIN DPPD"/>
    <property type="match status" value="1"/>
</dbReference>
<evidence type="ECO:0000256" key="4">
    <source>
        <dbReference type="ARBA" id="ARBA00022448"/>
    </source>
</evidence>
<evidence type="ECO:0000256" key="12">
    <source>
        <dbReference type="SAM" id="MobiDB-lite"/>
    </source>
</evidence>
<keyword evidence="10 11" id="KW-0472">Membrane</keyword>
<comment type="caution">
    <text evidence="15">The sequence shown here is derived from an EMBL/GenBank/DDBJ whole genome shotgun (WGS) entry which is preliminary data.</text>
</comment>
<feature type="domain" description="ABC transporter" evidence="13">
    <location>
        <begin position="307"/>
        <end position="558"/>
    </location>
</feature>
<dbReference type="SUPFAM" id="SSF161098">
    <property type="entry name" value="MetI-like"/>
    <property type="match status" value="1"/>
</dbReference>
<feature type="transmembrane region" description="Helical" evidence="11">
    <location>
        <begin position="106"/>
        <end position="127"/>
    </location>
</feature>
<gene>
    <name evidence="15" type="ORF">JK386_09590</name>
</gene>
<feature type="compositionally biased region" description="Low complexity" evidence="12">
    <location>
        <begin position="287"/>
        <end position="297"/>
    </location>
</feature>
<evidence type="ECO:0000256" key="1">
    <source>
        <dbReference type="ARBA" id="ARBA00004141"/>
    </source>
</evidence>
<feature type="region of interest" description="Disordered" evidence="12">
    <location>
        <begin position="277"/>
        <end position="297"/>
    </location>
</feature>
<keyword evidence="16" id="KW-1185">Reference proteome</keyword>
<feature type="transmembrane region" description="Helical" evidence="11">
    <location>
        <begin position="192"/>
        <end position="217"/>
    </location>
</feature>
<comment type="similarity">
    <text evidence="3">Belongs to the ABC transporter superfamily.</text>
</comment>